<gene>
    <name evidence="7" type="ORF">FN961_22545</name>
</gene>
<evidence type="ECO:0000259" key="6">
    <source>
        <dbReference type="PROSITE" id="PS51736"/>
    </source>
</evidence>
<dbReference type="PANTHER" id="PTHR30461:SF25">
    <property type="entry name" value="RESOLVASE-RELATED"/>
    <property type="match status" value="1"/>
</dbReference>
<evidence type="ECO:0000256" key="4">
    <source>
        <dbReference type="PIRSR" id="PIRSR606118-50"/>
    </source>
</evidence>
<evidence type="ECO:0000256" key="2">
    <source>
        <dbReference type="ARBA" id="ARBA00023125"/>
    </source>
</evidence>
<organism evidence="7 8">
    <name type="scientific">Shewanella hanedai</name>
    <name type="common">Alteromonas hanedai</name>
    <dbReference type="NCBI Taxonomy" id="25"/>
    <lineage>
        <taxon>Bacteria</taxon>
        <taxon>Pseudomonadati</taxon>
        <taxon>Pseudomonadota</taxon>
        <taxon>Gammaproteobacteria</taxon>
        <taxon>Alteromonadales</taxon>
        <taxon>Shewanellaceae</taxon>
        <taxon>Shewanella</taxon>
    </lineage>
</organism>
<dbReference type="InterPro" id="IPR006118">
    <property type="entry name" value="Recombinase_CS"/>
</dbReference>
<evidence type="ECO:0000256" key="3">
    <source>
        <dbReference type="ARBA" id="ARBA00023172"/>
    </source>
</evidence>
<dbReference type="Gene3D" id="3.40.50.1390">
    <property type="entry name" value="Resolvase, N-terminal catalytic domain"/>
    <property type="match status" value="1"/>
</dbReference>
<dbReference type="EMBL" id="VKGK01000041">
    <property type="protein sequence ID" value="TRY12034.1"/>
    <property type="molecule type" value="Genomic_DNA"/>
</dbReference>
<evidence type="ECO:0000313" key="7">
    <source>
        <dbReference type="EMBL" id="TRY12034.1"/>
    </source>
</evidence>
<dbReference type="Pfam" id="PF00239">
    <property type="entry name" value="Resolvase"/>
    <property type="match status" value="1"/>
</dbReference>
<dbReference type="SMART" id="SM00857">
    <property type="entry name" value="Resolvase"/>
    <property type="match status" value="1"/>
</dbReference>
<feature type="domain" description="Resolvase/invertase-type recombinase catalytic" evidence="6">
    <location>
        <begin position="5"/>
        <end position="158"/>
    </location>
</feature>
<dbReference type="RefSeq" id="WP_144042409.1">
    <property type="nucleotide sequence ID" value="NZ_BMPL01000046.1"/>
</dbReference>
<dbReference type="Proteomes" id="UP000318126">
    <property type="component" value="Unassembled WGS sequence"/>
</dbReference>
<dbReference type="CDD" id="cd03767">
    <property type="entry name" value="SR_Res_par"/>
    <property type="match status" value="1"/>
</dbReference>
<comment type="caution">
    <text evidence="7">The sequence shown here is derived from an EMBL/GenBank/DDBJ whole genome shotgun (WGS) entry which is preliminary data.</text>
</comment>
<dbReference type="GO" id="GO:0003677">
    <property type="term" value="F:DNA binding"/>
    <property type="evidence" value="ECO:0007669"/>
    <property type="project" value="UniProtKB-KW"/>
</dbReference>
<evidence type="ECO:0000256" key="1">
    <source>
        <dbReference type="ARBA" id="ARBA00022908"/>
    </source>
</evidence>
<sequence length="211" mass="24173">MSDYRTYSYLRASTKEQDAGRAKDALIQFANEHDLVISAFFEENESGATLQRPELFRLLEIAQKGDVVLVEQIDRISRLKDDDWYSLKSIIKAKGLKIVSLDLPTSHQFAVVNDEFTGRMLSAINDLMLDMLAAIARKDYEDRRRRQKEGIVKAKSEGRYPGRPIDVELQLKIEGLLVDKKSYDYIQHILGCSRSTISKVSKKLKLEETKT</sequence>
<name>A0A553JHV3_SHEHA</name>
<reference evidence="8" key="1">
    <citation type="submission" date="2019-07" db="EMBL/GenBank/DDBJ databases">
        <title>Shewanella sp. YLB-08 draft genomic sequence.</title>
        <authorList>
            <person name="Yu L."/>
        </authorList>
    </citation>
    <scope>NUCLEOTIDE SEQUENCE [LARGE SCALE GENOMIC DNA]</scope>
    <source>
        <strain evidence="8">JCM 20706</strain>
    </source>
</reference>
<dbReference type="PROSITE" id="PS00397">
    <property type="entry name" value="RECOMBINASES_1"/>
    <property type="match status" value="1"/>
</dbReference>
<dbReference type="PANTHER" id="PTHR30461">
    <property type="entry name" value="DNA-INVERTASE FROM LAMBDOID PROPHAGE"/>
    <property type="match status" value="1"/>
</dbReference>
<evidence type="ECO:0000256" key="5">
    <source>
        <dbReference type="PROSITE-ProRule" id="PRU10137"/>
    </source>
</evidence>
<dbReference type="PROSITE" id="PS00398">
    <property type="entry name" value="RECOMBINASES_2"/>
    <property type="match status" value="1"/>
</dbReference>
<dbReference type="SUPFAM" id="SSF53041">
    <property type="entry name" value="Resolvase-like"/>
    <property type="match status" value="1"/>
</dbReference>
<accession>A0A553JHV3</accession>
<dbReference type="InterPro" id="IPR036162">
    <property type="entry name" value="Resolvase-like_N_sf"/>
</dbReference>
<keyword evidence="3" id="KW-0233">DNA recombination</keyword>
<keyword evidence="8" id="KW-1185">Reference proteome</keyword>
<dbReference type="PROSITE" id="PS51736">
    <property type="entry name" value="RECOMBINASES_3"/>
    <property type="match status" value="1"/>
</dbReference>
<keyword evidence="1" id="KW-0229">DNA integration</keyword>
<dbReference type="InterPro" id="IPR006119">
    <property type="entry name" value="Resolv_N"/>
</dbReference>
<dbReference type="OrthoDB" id="9786476at2"/>
<dbReference type="InterPro" id="IPR050639">
    <property type="entry name" value="SSR_resolvase"/>
</dbReference>
<dbReference type="GO" id="GO:0015074">
    <property type="term" value="P:DNA integration"/>
    <property type="evidence" value="ECO:0007669"/>
    <property type="project" value="UniProtKB-KW"/>
</dbReference>
<dbReference type="AlphaFoldDB" id="A0A553JHV3"/>
<dbReference type="GO" id="GO:0000150">
    <property type="term" value="F:DNA strand exchange activity"/>
    <property type="evidence" value="ECO:0007669"/>
    <property type="project" value="InterPro"/>
</dbReference>
<evidence type="ECO:0000313" key="8">
    <source>
        <dbReference type="Proteomes" id="UP000318126"/>
    </source>
</evidence>
<keyword evidence="2" id="KW-0238">DNA-binding</keyword>
<proteinExistence type="predicted"/>
<feature type="active site" description="O-(5'-phospho-DNA)-serine intermediate" evidence="4 5">
    <location>
        <position position="13"/>
    </location>
</feature>
<protein>
    <submittedName>
        <fullName evidence="7">Resolvase</fullName>
    </submittedName>
</protein>
<dbReference type="FunFam" id="3.40.50.1390:FF:000010">
    <property type="entry name" value="Recombinase resolvase family"/>
    <property type="match status" value="1"/>
</dbReference>